<evidence type="ECO:0000313" key="1">
    <source>
        <dbReference type="EMBL" id="MBW0481454.1"/>
    </source>
</evidence>
<name>A0A9Q3CAA5_9BASI</name>
<accession>A0A9Q3CAA5</accession>
<dbReference type="EMBL" id="AVOT02006403">
    <property type="protein sequence ID" value="MBW0481454.1"/>
    <property type="molecule type" value="Genomic_DNA"/>
</dbReference>
<protein>
    <submittedName>
        <fullName evidence="1">Uncharacterized protein</fullName>
    </submittedName>
</protein>
<keyword evidence="2" id="KW-1185">Reference proteome</keyword>
<dbReference type="AlphaFoldDB" id="A0A9Q3CAA5"/>
<dbReference type="Proteomes" id="UP000765509">
    <property type="component" value="Unassembled WGS sequence"/>
</dbReference>
<proteinExistence type="predicted"/>
<comment type="caution">
    <text evidence="1">The sequence shown here is derived from an EMBL/GenBank/DDBJ whole genome shotgun (WGS) entry which is preliminary data.</text>
</comment>
<organism evidence="1 2">
    <name type="scientific">Austropuccinia psidii MF-1</name>
    <dbReference type="NCBI Taxonomy" id="1389203"/>
    <lineage>
        <taxon>Eukaryota</taxon>
        <taxon>Fungi</taxon>
        <taxon>Dikarya</taxon>
        <taxon>Basidiomycota</taxon>
        <taxon>Pucciniomycotina</taxon>
        <taxon>Pucciniomycetes</taxon>
        <taxon>Pucciniales</taxon>
        <taxon>Sphaerophragmiaceae</taxon>
        <taxon>Austropuccinia</taxon>
    </lineage>
</organism>
<gene>
    <name evidence="1" type="ORF">O181_021169</name>
</gene>
<evidence type="ECO:0000313" key="2">
    <source>
        <dbReference type="Proteomes" id="UP000765509"/>
    </source>
</evidence>
<reference evidence="1" key="1">
    <citation type="submission" date="2021-03" db="EMBL/GenBank/DDBJ databases">
        <title>Draft genome sequence of rust myrtle Austropuccinia psidii MF-1, a brazilian biotype.</title>
        <authorList>
            <person name="Quecine M.C."/>
            <person name="Pachon D.M.R."/>
            <person name="Bonatelli M.L."/>
            <person name="Correr F.H."/>
            <person name="Franceschini L.M."/>
            <person name="Leite T.F."/>
            <person name="Margarido G.R.A."/>
            <person name="Almeida C.A."/>
            <person name="Ferrarezi J.A."/>
            <person name="Labate C.A."/>
        </authorList>
    </citation>
    <scope>NUCLEOTIDE SEQUENCE</scope>
    <source>
        <strain evidence="1">MF-1</strain>
    </source>
</reference>
<sequence>MNTKNPTMISLHHSFRGLNIIDGLAHCQCRRSYWLCHANRHSTHQLFGTRDKDLLVIPWHLIKAKFSFSFYCYHI</sequence>